<dbReference type="Proteomes" id="UP001592531">
    <property type="component" value="Unassembled WGS sequence"/>
</dbReference>
<name>A0ABV6VXB3_9ACTN</name>
<dbReference type="RefSeq" id="WP_380537004.1">
    <property type="nucleotide sequence ID" value="NZ_JBHFAB010000011.1"/>
</dbReference>
<proteinExistence type="predicted"/>
<dbReference type="EMBL" id="JBHFAB010000011">
    <property type="protein sequence ID" value="MFC1418206.1"/>
    <property type="molecule type" value="Genomic_DNA"/>
</dbReference>
<evidence type="ECO:0000313" key="2">
    <source>
        <dbReference type="Proteomes" id="UP001592531"/>
    </source>
</evidence>
<keyword evidence="2" id="KW-1185">Reference proteome</keyword>
<accession>A0ABV6VXB3</accession>
<evidence type="ECO:0000313" key="1">
    <source>
        <dbReference type="EMBL" id="MFC1418206.1"/>
    </source>
</evidence>
<gene>
    <name evidence="1" type="ORF">ACEZDE_16410</name>
</gene>
<protein>
    <submittedName>
        <fullName evidence="1">Uncharacterized protein</fullName>
    </submittedName>
</protein>
<sequence length="83" mass="9529">MTNGSDFGGSAVYTCPNCDHQWTRTWPLEARVPANVREQQIRDPSRFADGDADAEGRYVYADDPDWAERGPYRYFDEDPGPIW</sequence>
<reference evidence="1 2" key="1">
    <citation type="submission" date="2024-09" db="EMBL/GenBank/DDBJ databases">
        <authorList>
            <person name="Lee S.D."/>
        </authorList>
    </citation>
    <scope>NUCLEOTIDE SEQUENCE [LARGE SCALE GENOMIC DNA]</scope>
    <source>
        <strain evidence="1 2">N8-3</strain>
    </source>
</reference>
<organism evidence="1 2">
    <name type="scientific">Streptacidiphilus cavernicola</name>
    <dbReference type="NCBI Taxonomy" id="3342716"/>
    <lineage>
        <taxon>Bacteria</taxon>
        <taxon>Bacillati</taxon>
        <taxon>Actinomycetota</taxon>
        <taxon>Actinomycetes</taxon>
        <taxon>Kitasatosporales</taxon>
        <taxon>Streptomycetaceae</taxon>
        <taxon>Streptacidiphilus</taxon>
    </lineage>
</organism>
<comment type="caution">
    <text evidence="1">The sequence shown here is derived from an EMBL/GenBank/DDBJ whole genome shotgun (WGS) entry which is preliminary data.</text>
</comment>